<feature type="chain" id="PRO_5019218781" description="histidine kinase" evidence="8">
    <location>
        <begin position="29"/>
        <end position="643"/>
    </location>
</feature>
<dbReference type="Gene3D" id="3.30.565.10">
    <property type="entry name" value="Histidine kinase-like ATPase, C-terminal domain"/>
    <property type="match status" value="1"/>
</dbReference>
<keyword evidence="3" id="KW-0597">Phosphoprotein</keyword>
<dbReference type="PANTHER" id="PTHR43711:SF31">
    <property type="entry name" value="HISTIDINE KINASE"/>
    <property type="match status" value="1"/>
</dbReference>
<dbReference type="AlphaFoldDB" id="A0A419X3C7"/>
<dbReference type="SMART" id="SM00388">
    <property type="entry name" value="HisKA"/>
    <property type="match status" value="1"/>
</dbReference>
<comment type="catalytic activity">
    <reaction evidence="1">
        <text>ATP + protein L-histidine = ADP + protein N-phospho-L-histidine.</text>
        <dbReference type="EC" id="2.7.13.3"/>
    </reaction>
</comment>
<feature type="signal peptide" evidence="8">
    <location>
        <begin position="1"/>
        <end position="28"/>
    </location>
</feature>
<keyword evidence="7" id="KW-0472">Membrane</keyword>
<dbReference type="Pfam" id="PF02518">
    <property type="entry name" value="HATPase_c"/>
    <property type="match status" value="1"/>
</dbReference>
<dbReference type="Gene3D" id="1.10.287.130">
    <property type="match status" value="1"/>
</dbReference>
<keyword evidence="4" id="KW-0808">Transferase</keyword>
<dbReference type="SMART" id="SM00387">
    <property type="entry name" value="HATPase_c"/>
    <property type="match status" value="1"/>
</dbReference>
<evidence type="ECO:0000256" key="7">
    <source>
        <dbReference type="SAM" id="Phobius"/>
    </source>
</evidence>
<dbReference type="PRINTS" id="PR00344">
    <property type="entry name" value="BCTRLSENSOR"/>
</dbReference>
<reference evidence="10 11" key="1">
    <citation type="submission" date="2018-09" db="EMBL/GenBank/DDBJ databases">
        <title>Genomic Encyclopedia of Archaeal and Bacterial Type Strains, Phase II (KMG-II): from individual species to whole genera.</title>
        <authorList>
            <person name="Goeker M."/>
        </authorList>
    </citation>
    <scope>NUCLEOTIDE SEQUENCE [LARGE SCALE GENOMIC DNA]</scope>
    <source>
        <strain evidence="10 11">DSM 21950</strain>
    </source>
</reference>
<dbReference type="InterPro" id="IPR050736">
    <property type="entry name" value="Sensor_HK_Regulatory"/>
</dbReference>
<evidence type="ECO:0000256" key="1">
    <source>
        <dbReference type="ARBA" id="ARBA00000085"/>
    </source>
</evidence>
<dbReference type="InterPro" id="IPR036097">
    <property type="entry name" value="HisK_dim/P_sf"/>
</dbReference>
<gene>
    <name evidence="10" type="ORF">BXY64_2203</name>
</gene>
<keyword evidence="11" id="KW-1185">Reference proteome</keyword>
<sequence length="643" mass="73296">MTKNLQLFAPLKLCLFIIYFFSTNTVYSSPSNDPQAENKKILILHSYHEGYNWTDRIMEGINSVFKQENVELFVNYMDTKRCVNEDYFSLLYQIYKQKYAQVQFDAILSTDDHALNFLLHYKEDLFPDVPLVFCGINDFQPEQIKNHKNITGTFETYDVFGTIHLIRKLHPNLSSIAVINDASISGQAFLNRVNRVEQSLKDSLLIEHLSNLSRDSLQIRLSQLPKGCAVIWGIYIKTPSGKVLTHKESINLVKQSTKLPVYCIWDVVGSGVIGGKITSPFYQGEKASKSVMQILAGKDISKMEISGSPMIYKFDHSMLKKYDISEDDLPSNRIIINKDDSIYEQYKSLIWTTAIIISVLMSIILGLSHLLKKISATSKKLTLANHELEIAKDKAEESDRLKTSFLANLSHEIRTPMNGIVGFTELLEFKNISAEKQRKYINMIKLSSQRMLELINNLVDISRIETNQIEIIKSGTNLSEVMQNMYHFFLPIAQKKNLNLRYSIDFSQEFPLINTDQTKLEQVISNLLINAIKFTQYGEIELACKMANNLLTFSVSDTGVGIDESMHQIIFKRFRHAENKSTKTEEGSGLGLAISKSIVELMGGEIRVESELNRGSKFIFTLPFEEALENENQEQNSKLTSSK</sequence>
<accession>A0A419X3C7</accession>
<dbReference type="InterPro" id="IPR003661">
    <property type="entry name" value="HisK_dim/P_dom"/>
</dbReference>
<dbReference type="Pfam" id="PF04392">
    <property type="entry name" value="ABC_sub_bind"/>
    <property type="match status" value="1"/>
</dbReference>
<dbReference type="FunFam" id="3.30.565.10:FF:000010">
    <property type="entry name" value="Sensor histidine kinase RcsC"/>
    <property type="match status" value="1"/>
</dbReference>
<keyword evidence="5 10" id="KW-0418">Kinase</keyword>
<dbReference type="PANTHER" id="PTHR43711">
    <property type="entry name" value="TWO-COMPONENT HISTIDINE KINASE"/>
    <property type="match status" value="1"/>
</dbReference>
<dbReference type="EMBL" id="RAPQ01000009">
    <property type="protein sequence ID" value="RKE02120.1"/>
    <property type="molecule type" value="Genomic_DNA"/>
</dbReference>
<evidence type="ECO:0000256" key="2">
    <source>
        <dbReference type="ARBA" id="ARBA00012438"/>
    </source>
</evidence>
<protein>
    <recommendedName>
        <fullName evidence="2">histidine kinase</fullName>
        <ecNumber evidence="2">2.7.13.3</ecNumber>
    </recommendedName>
</protein>
<dbReference type="Pfam" id="PF00512">
    <property type="entry name" value="HisKA"/>
    <property type="match status" value="1"/>
</dbReference>
<dbReference type="PROSITE" id="PS50109">
    <property type="entry name" value="HIS_KIN"/>
    <property type="match status" value="1"/>
</dbReference>
<feature type="transmembrane region" description="Helical" evidence="7">
    <location>
        <begin position="349"/>
        <end position="371"/>
    </location>
</feature>
<proteinExistence type="predicted"/>
<dbReference type="SUPFAM" id="SSF55874">
    <property type="entry name" value="ATPase domain of HSP90 chaperone/DNA topoisomerase II/histidine kinase"/>
    <property type="match status" value="1"/>
</dbReference>
<dbReference type="EC" id="2.7.13.3" evidence="2"/>
<evidence type="ECO:0000259" key="9">
    <source>
        <dbReference type="PROSITE" id="PS50109"/>
    </source>
</evidence>
<dbReference type="CDD" id="cd00082">
    <property type="entry name" value="HisKA"/>
    <property type="match status" value="1"/>
</dbReference>
<organism evidence="10 11">
    <name type="scientific">Marinifilum flexuosum</name>
    <dbReference type="NCBI Taxonomy" id="1117708"/>
    <lineage>
        <taxon>Bacteria</taxon>
        <taxon>Pseudomonadati</taxon>
        <taxon>Bacteroidota</taxon>
        <taxon>Bacteroidia</taxon>
        <taxon>Marinilabiliales</taxon>
        <taxon>Marinifilaceae</taxon>
    </lineage>
</organism>
<evidence type="ECO:0000313" key="11">
    <source>
        <dbReference type="Proteomes" id="UP000284531"/>
    </source>
</evidence>
<keyword evidence="6" id="KW-0902">Two-component regulatory system</keyword>
<dbReference type="InterPro" id="IPR003594">
    <property type="entry name" value="HATPase_dom"/>
</dbReference>
<dbReference type="InterPro" id="IPR004358">
    <property type="entry name" value="Sig_transdc_His_kin-like_C"/>
</dbReference>
<keyword evidence="7" id="KW-0812">Transmembrane</keyword>
<dbReference type="GO" id="GO:0000155">
    <property type="term" value="F:phosphorelay sensor kinase activity"/>
    <property type="evidence" value="ECO:0007669"/>
    <property type="project" value="InterPro"/>
</dbReference>
<dbReference type="SUPFAM" id="SSF47384">
    <property type="entry name" value="Homodimeric domain of signal transducing histidine kinase"/>
    <property type="match status" value="1"/>
</dbReference>
<dbReference type="CDD" id="cd16922">
    <property type="entry name" value="HATPase_EvgS-ArcB-TorS-like"/>
    <property type="match status" value="1"/>
</dbReference>
<dbReference type="RefSeq" id="WP_120239979.1">
    <property type="nucleotide sequence ID" value="NZ_RAPQ01000009.1"/>
</dbReference>
<comment type="caution">
    <text evidence="10">The sequence shown here is derived from an EMBL/GenBank/DDBJ whole genome shotgun (WGS) entry which is preliminary data.</text>
</comment>
<dbReference type="Proteomes" id="UP000284531">
    <property type="component" value="Unassembled WGS sequence"/>
</dbReference>
<keyword evidence="8" id="KW-0732">Signal</keyword>
<evidence type="ECO:0000256" key="6">
    <source>
        <dbReference type="ARBA" id="ARBA00023012"/>
    </source>
</evidence>
<dbReference type="OrthoDB" id="9796457at2"/>
<evidence type="ECO:0000256" key="4">
    <source>
        <dbReference type="ARBA" id="ARBA00022679"/>
    </source>
</evidence>
<dbReference type="InterPro" id="IPR005467">
    <property type="entry name" value="His_kinase_dom"/>
</dbReference>
<feature type="domain" description="Histidine kinase" evidence="9">
    <location>
        <begin position="408"/>
        <end position="626"/>
    </location>
</feature>
<keyword evidence="7" id="KW-1133">Transmembrane helix</keyword>
<evidence type="ECO:0000313" key="10">
    <source>
        <dbReference type="EMBL" id="RKE02120.1"/>
    </source>
</evidence>
<dbReference type="InterPro" id="IPR007487">
    <property type="entry name" value="ABC_transpt-TYRBP-like"/>
</dbReference>
<evidence type="ECO:0000256" key="5">
    <source>
        <dbReference type="ARBA" id="ARBA00022777"/>
    </source>
</evidence>
<evidence type="ECO:0000256" key="3">
    <source>
        <dbReference type="ARBA" id="ARBA00022553"/>
    </source>
</evidence>
<dbReference type="InterPro" id="IPR036890">
    <property type="entry name" value="HATPase_C_sf"/>
</dbReference>
<name>A0A419X3C7_9BACT</name>
<evidence type="ECO:0000256" key="8">
    <source>
        <dbReference type="SAM" id="SignalP"/>
    </source>
</evidence>